<dbReference type="PIRSF" id="PIRSF019307">
    <property type="entry name" value="UCP019307"/>
    <property type="match status" value="1"/>
</dbReference>
<dbReference type="PANTHER" id="PTHR36448:SF2">
    <property type="entry name" value="CUPIN TYPE-1 DOMAIN-CONTAINING PROTEIN"/>
    <property type="match status" value="1"/>
</dbReference>
<feature type="domain" description="Cupin type-2" evidence="1">
    <location>
        <begin position="53"/>
        <end position="106"/>
    </location>
</feature>
<sequence length="168" mass="18845">MTENIQLYPFEDDGSIPNNQQLSVIVYEGVFKDNPDEIEKTFNEHNWKNSWVGGVHDYHHYHSNTHEVLGVQSGSAMIQIGGEKGKMIEVQTGDVMVLPAGTGHRNMKASEDFRIVGAYPDGADYNFRTGEPGERPDVLEEIWHVAIPDTDPVFGKEGPLLKNWHVGK</sequence>
<dbReference type="RefSeq" id="WP_041053741.1">
    <property type="nucleotide sequence ID" value="NZ_JXRR01000001.1"/>
</dbReference>
<proteinExistence type="predicted"/>
<dbReference type="InterPro" id="IPR014500">
    <property type="entry name" value="UCP019307_cupin"/>
</dbReference>
<dbReference type="InterPro" id="IPR047121">
    <property type="entry name" value="YjiB-like"/>
</dbReference>
<dbReference type="InterPro" id="IPR013096">
    <property type="entry name" value="Cupin_2"/>
</dbReference>
<evidence type="ECO:0000313" key="2">
    <source>
        <dbReference type="EMBL" id="KIL52895.1"/>
    </source>
</evidence>
<accession>A0A0C2RRK1</accession>
<dbReference type="PATRIC" id="fig|220754.4.peg.227"/>
<organism evidence="2 3">
    <name type="scientific">Jeotgalibacillus campisalis</name>
    <dbReference type="NCBI Taxonomy" id="220754"/>
    <lineage>
        <taxon>Bacteria</taxon>
        <taxon>Bacillati</taxon>
        <taxon>Bacillota</taxon>
        <taxon>Bacilli</taxon>
        <taxon>Bacillales</taxon>
        <taxon>Caryophanaceae</taxon>
        <taxon>Jeotgalibacillus</taxon>
    </lineage>
</organism>
<dbReference type="Proteomes" id="UP000031972">
    <property type="component" value="Unassembled WGS sequence"/>
</dbReference>
<reference evidence="2 3" key="1">
    <citation type="submission" date="2015-01" db="EMBL/GenBank/DDBJ databases">
        <title>Jeotgalibacillus campisalis genome sequencing.</title>
        <authorList>
            <person name="Goh K.M."/>
            <person name="Chan K.-G."/>
            <person name="Yaakop A.S."/>
            <person name="Ee R."/>
            <person name="Gan H.M."/>
            <person name="Chan C.S."/>
        </authorList>
    </citation>
    <scope>NUCLEOTIDE SEQUENCE [LARGE SCALE GENOMIC DNA]</scope>
    <source>
        <strain evidence="2 3">SF-57</strain>
    </source>
</reference>
<dbReference type="PANTHER" id="PTHR36448">
    <property type="entry name" value="BLR7373 PROTEIN"/>
    <property type="match status" value="1"/>
</dbReference>
<dbReference type="AlphaFoldDB" id="A0A0C2RRK1"/>
<gene>
    <name evidence="2" type="ORF">KR50_02240</name>
</gene>
<evidence type="ECO:0000259" key="1">
    <source>
        <dbReference type="Pfam" id="PF07883"/>
    </source>
</evidence>
<dbReference type="Gene3D" id="2.60.120.10">
    <property type="entry name" value="Jelly Rolls"/>
    <property type="match status" value="1"/>
</dbReference>
<dbReference type="SUPFAM" id="SSF51182">
    <property type="entry name" value="RmlC-like cupins"/>
    <property type="match status" value="1"/>
</dbReference>
<dbReference type="Pfam" id="PF07883">
    <property type="entry name" value="Cupin_2"/>
    <property type="match status" value="1"/>
</dbReference>
<dbReference type="CDD" id="cd02219">
    <property type="entry name" value="cupin_YjlB-like"/>
    <property type="match status" value="1"/>
</dbReference>
<dbReference type="OrthoDB" id="9791759at2"/>
<keyword evidence="3" id="KW-1185">Reference proteome</keyword>
<protein>
    <recommendedName>
        <fullName evidence="1">Cupin type-2 domain-containing protein</fullName>
    </recommendedName>
</protein>
<dbReference type="EMBL" id="JXRR01000001">
    <property type="protein sequence ID" value="KIL52895.1"/>
    <property type="molecule type" value="Genomic_DNA"/>
</dbReference>
<comment type="caution">
    <text evidence="2">The sequence shown here is derived from an EMBL/GenBank/DDBJ whole genome shotgun (WGS) entry which is preliminary data.</text>
</comment>
<dbReference type="InterPro" id="IPR014710">
    <property type="entry name" value="RmlC-like_jellyroll"/>
</dbReference>
<evidence type="ECO:0000313" key="3">
    <source>
        <dbReference type="Proteomes" id="UP000031972"/>
    </source>
</evidence>
<dbReference type="InterPro" id="IPR011051">
    <property type="entry name" value="RmlC_Cupin_sf"/>
</dbReference>
<name>A0A0C2RRK1_9BACL</name>